<feature type="compositionally biased region" description="Basic and acidic residues" evidence="1">
    <location>
        <begin position="102"/>
        <end position="136"/>
    </location>
</feature>
<sequence length="298" mass="32248">MTSYNVVLRGTEQLPPSARRDLSKTNLAIARVLARSEREAVVVHLFSHGVQCVRPTTTTTTTVTTATATTTTKDSTEGGGVGGDQGTKGRKGKKGSASASSTRDRRTSAESGDGHGDGDDSDSRSNRSSTEKEEGGRWLTPWRRKKEKKRKSSGGGSEVVGSGFATTLSGGFPSVFADVNIFNILLAGANGRCFVFLARDSQPGEREEGDHTVYVFECTEPLIATEMADKLNKESRLFMRKLKDVRSDAAARDLHDASAEAYRSEKLAFEQESSYLSKDLDSLVLDEYEKSAYFSSSS</sequence>
<keyword evidence="3" id="KW-1185">Reference proteome</keyword>
<evidence type="ECO:0000256" key="1">
    <source>
        <dbReference type="SAM" id="MobiDB-lite"/>
    </source>
</evidence>
<accession>F2UDK7</accession>
<proteinExistence type="predicted"/>
<evidence type="ECO:0000313" key="2">
    <source>
        <dbReference type="EMBL" id="EGD74702.1"/>
    </source>
</evidence>
<feature type="region of interest" description="Disordered" evidence="1">
    <location>
        <begin position="58"/>
        <end position="161"/>
    </location>
</feature>
<dbReference type="EMBL" id="GL832969">
    <property type="protein sequence ID" value="EGD74702.1"/>
    <property type="molecule type" value="Genomic_DNA"/>
</dbReference>
<protein>
    <submittedName>
        <fullName evidence="2">Uncharacterized protein</fullName>
    </submittedName>
</protein>
<feature type="compositionally biased region" description="Gly residues" evidence="1">
    <location>
        <begin position="77"/>
        <end position="86"/>
    </location>
</feature>
<evidence type="ECO:0000313" key="3">
    <source>
        <dbReference type="Proteomes" id="UP000007799"/>
    </source>
</evidence>
<dbReference type="GeneID" id="16073532"/>
<dbReference type="KEGG" id="sre:PTSG_06063"/>
<organism evidence="3">
    <name type="scientific">Salpingoeca rosetta (strain ATCC 50818 / BSB-021)</name>
    <dbReference type="NCBI Taxonomy" id="946362"/>
    <lineage>
        <taxon>Eukaryota</taxon>
        <taxon>Choanoflagellata</taxon>
        <taxon>Craspedida</taxon>
        <taxon>Salpingoecidae</taxon>
        <taxon>Salpingoeca</taxon>
    </lineage>
</organism>
<reference evidence="2" key="1">
    <citation type="submission" date="2009-08" db="EMBL/GenBank/DDBJ databases">
        <title>Annotation of Salpingoeca rosetta.</title>
        <authorList>
            <consortium name="The Broad Institute Genome Sequencing Platform"/>
            <person name="Russ C."/>
            <person name="Cuomo C."/>
            <person name="Burger G."/>
            <person name="Gray M.W."/>
            <person name="Holland P.W.H."/>
            <person name="King N."/>
            <person name="Lang F.B.F."/>
            <person name="Roger A.J."/>
            <person name="Ruiz-Trillo I."/>
            <person name="Young S.K."/>
            <person name="Zeng Q."/>
            <person name="Gargeya S."/>
            <person name="Alvarado L."/>
            <person name="Berlin A."/>
            <person name="Chapman S.B."/>
            <person name="Chen Z."/>
            <person name="Freedman E."/>
            <person name="Gellesch M."/>
            <person name="Goldberg J."/>
            <person name="Griggs A."/>
            <person name="Gujja S."/>
            <person name="Heilman E."/>
            <person name="Heiman D."/>
            <person name="Howarth C."/>
            <person name="Mehta T."/>
            <person name="Neiman D."/>
            <person name="Pearson M."/>
            <person name="Roberts A."/>
            <person name="Saif S."/>
            <person name="Shea T."/>
            <person name="Shenoy N."/>
            <person name="Sisk P."/>
            <person name="Stolte C."/>
            <person name="Sykes S."/>
            <person name="White J."/>
            <person name="Yandava C."/>
            <person name="Haas B."/>
            <person name="Nusbaum C."/>
            <person name="Birren B."/>
        </authorList>
    </citation>
    <scope>NUCLEOTIDE SEQUENCE [LARGE SCALE GENOMIC DNA]</scope>
    <source>
        <strain evidence="2">ATCC 50818</strain>
    </source>
</reference>
<dbReference type="InParanoid" id="F2UDK7"/>
<dbReference type="Proteomes" id="UP000007799">
    <property type="component" value="Unassembled WGS sequence"/>
</dbReference>
<feature type="compositionally biased region" description="Low complexity" evidence="1">
    <location>
        <begin position="58"/>
        <end position="73"/>
    </location>
</feature>
<dbReference type="RefSeq" id="XP_004992959.1">
    <property type="nucleotide sequence ID" value="XM_004992902.1"/>
</dbReference>
<gene>
    <name evidence="2" type="ORF">PTSG_06063</name>
</gene>
<name>F2UDK7_SALR5</name>
<feature type="compositionally biased region" description="Basic residues" evidence="1">
    <location>
        <begin position="142"/>
        <end position="152"/>
    </location>
</feature>
<dbReference type="AlphaFoldDB" id="F2UDK7"/>